<dbReference type="Pfam" id="PF00563">
    <property type="entry name" value="EAL"/>
    <property type="match status" value="1"/>
</dbReference>
<organism evidence="2 5">
    <name type="scientific">Pseudoalteromonas aurantia</name>
    <dbReference type="NCBI Taxonomy" id="43654"/>
    <lineage>
        <taxon>Bacteria</taxon>
        <taxon>Pseudomonadati</taxon>
        <taxon>Pseudomonadota</taxon>
        <taxon>Gammaproteobacteria</taxon>
        <taxon>Alteromonadales</taxon>
        <taxon>Pseudoalteromonadaceae</taxon>
        <taxon>Pseudoalteromonas</taxon>
    </lineage>
</organism>
<dbReference type="PANTHER" id="PTHR33121:SF79">
    <property type="entry name" value="CYCLIC DI-GMP PHOSPHODIESTERASE PDED-RELATED"/>
    <property type="match status" value="1"/>
</dbReference>
<proteinExistence type="predicted"/>
<dbReference type="EMBL" id="PNBX01000048">
    <property type="protein sequence ID" value="TMO67822.1"/>
    <property type="molecule type" value="Genomic_DNA"/>
</dbReference>
<evidence type="ECO:0000313" key="5">
    <source>
        <dbReference type="Proteomes" id="UP000307217"/>
    </source>
</evidence>
<comment type="caution">
    <text evidence="2">The sequence shown here is derived from an EMBL/GenBank/DDBJ whole genome shotgun (WGS) entry which is preliminary data.</text>
</comment>
<dbReference type="OrthoDB" id="9814202at2"/>
<sequence>MSNLSNLCKLNLNEIKIDCSFVTNGVKDDRLQSVFNSIVSLAKNLDKPIVAENVEDMEQMIYAKTKSIDYIQGYHYNKPLSLEEFICYVVADKSSYLHFDP</sequence>
<accession>A0A5S3V7R5</accession>
<dbReference type="PANTHER" id="PTHR33121">
    <property type="entry name" value="CYCLIC DI-GMP PHOSPHODIESTERASE PDEF"/>
    <property type="match status" value="1"/>
</dbReference>
<keyword evidence="4" id="KW-1185">Reference proteome</keyword>
<reference evidence="4 5" key="1">
    <citation type="submission" date="2018-01" db="EMBL/GenBank/DDBJ databases">
        <authorList>
            <person name="Paulsen S."/>
            <person name="Gram L.K."/>
        </authorList>
    </citation>
    <scope>NUCLEOTIDE SEQUENCE [LARGE SCALE GENOMIC DNA]</scope>
    <source>
        <strain evidence="2 5">S3790</strain>
        <strain evidence="3 4">S3895</strain>
    </source>
</reference>
<feature type="domain" description="EAL" evidence="1">
    <location>
        <begin position="1"/>
        <end position="93"/>
    </location>
</feature>
<dbReference type="InterPro" id="IPR035919">
    <property type="entry name" value="EAL_sf"/>
</dbReference>
<dbReference type="InterPro" id="IPR001633">
    <property type="entry name" value="EAL_dom"/>
</dbReference>
<dbReference type="InterPro" id="IPR050706">
    <property type="entry name" value="Cyclic-di-GMP_PDE-like"/>
</dbReference>
<evidence type="ECO:0000313" key="2">
    <source>
        <dbReference type="EMBL" id="TMO67822.1"/>
    </source>
</evidence>
<name>A0A5S3V7R5_9GAMM</name>
<evidence type="ECO:0000313" key="4">
    <source>
        <dbReference type="Proteomes" id="UP000307164"/>
    </source>
</evidence>
<evidence type="ECO:0000259" key="1">
    <source>
        <dbReference type="PROSITE" id="PS50883"/>
    </source>
</evidence>
<evidence type="ECO:0000313" key="3">
    <source>
        <dbReference type="EMBL" id="TMO78191.1"/>
    </source>
</evidence>
<dbReference type="AlphaFoldDB" id="A0A5S3V7R5"/>
<protein>
    <recommendedName>
        <fullName evidence="1">EAL domain-containing protein</fullName>
    </recommendedName>
</protein>
<dbReference type="Gene3D" id="3.20.20.450">
    <property type="entry name" value="EAL domain"/>
    <property type="match status" value="1"/>
</dbReference>
<reference evidence="2" key="3">
    <citation type="submission" date="2019-09" db="EMBL/GenBank/DDBJ databases">
        <title>Co-occurence of chitin degradation, pigmentation and bioactivity in marine Pseudoalteromonas.</title>
        <authorList>
            <person name="Sonnenschein E.C."/>
            <person name="Bech P.K."/>
        </authorList>
    </citation>
    <scope>NUCLEOTIDE SEQUENCE</scope>
    <source>
        <strain evidence="2">S3790</strain>
        <strain evidence="4">S3895</strain>
    </source>
</reference>
<dbReference type="GO" id="GO:0071111">
    <property type="term" value="F:cyclic-guanylate-specific phosphodiesterase activity"/>
    <property type="evidence" value="ECO:0007669"/>
    <property type="project" value="InterPro"/>
</dbReference>
<dbReference type="EMBL" id="PNBW01000016">
    <property type="protein sequence ID" value="TMO78191.1"/>
    <property type="molecule type" value="Genomic_DNA"/>
</dbReference>
<dbReference type="PROSITE" id="PS50883">
    <property type="entry name" value="EAL"/>
    <property type="match status" value="1"/>
</dbReference>
<dbReference type="Proteomes" id="UP000307217">
    <property type="component" value="Unassembled WGS sequence"/>
</dbReference>
<dbReference type="Proteomes" id="UP000307164">
    <property type="component" value="Unassembled WGS sequence"/>
</dbReference>
<gene>
    <name evidence="2" type="ORF">CWC19_12070</name>
    <name evidence="3" type="ORF">CWC20_02175</name>
</gene>
<dbReference type="CDD" id="cd01948">
    <property type="entry name" value="EAL"/>
    <property type="match status" value="1"/>
</dbReference>
<dbReference type="SUPFAM" id="SSF141868">
    <property type="entry name" value="EAL domain-like"/>
    <property type="match status" value="1"/>
</dbReference>
<reference evidence="5" key="2">
    <citation type="submission" date="2019-06" db="EMBL/GenBank/DDBJ databases">
        <title>Co-occurence of chitin degradation, pigmentation and bioactivity in marine Pseudoalteromonas.</title>
        <authorList>
            <person name="Sonnenschein E.C."/>
            <person name="Bech P.K."/>
        </authorList>
    </citation>
    <scope>NUCLEOTIDE SEQUENCE [LARGE SCALE GENOMIC DNA]</scope>
    <source>
        <strain evidence="5">S3790</strain>
        <strain evidence="3">S3895</strain>
    </source>
</reference>